<keyword evidence="12" id="KW-1185">Reference proteome</keyword>
<keyword evidence="6" id="KW-0833">Ubl conjugation pathway</keyword>
<dbReference type="PROSITE" id="PS50089">
    <property type="entry name" value="ZF_RING_2"/>
    <property type="match status" value="1"/>
</dbReference>
<feature type="compositionally biased region" description="Basic and acidic residues" evidence="9">
    <location>
        <begin position="476"/>
        <end position="501"/>
    </location>
</feature>
<reference evidence="11" key="1">
    <citation type="journal article" date="2020" name="Stud. Mycol.">
        <title>101 Dothideomycetes genomes: a test case for predicting lifestyles and emergence of pathogens.</title>
        <authorList>
            <person name="Haridas S."/>
            <person name="Albert R."/>
            <person name="Binder M."/>
            <person name="Bloem J."/>
            <person name="Labutti K."/>
            <person name="Salamov A."/>
            <person name="Andreopoulos B."/>
            <person name="Baker S."/>
            <person name="Barry K."/>
            <person name="Bills G."/>
            <person name="Bluhm B."/>
            <person name="Cannon C."/>
            <person name="Castanera R."/>
            <person name="Culley D."/>
            <person name="Daum C."/>
            <person name="Ezra D."/>
            <person name="Gonzalez J."/>
            <person name="Henrissat B."/>
            <person name="Kuo A."/>
            <person name="Liang C."/>
            <person name="Lipzen A."/>
            <person name="Lutzoni F."/>
            <person name="Magnuson J."/>
            <person name="Mondo S."/>
            <person name="Nolan M."/>
            <person name="Ohm R."/>
            <person name="Pangilinan J."/>
            <person name="Park H.-J."/>
            <person name="Ramirez L."/>
            <person name="Alfaro M."/>
            <person name="Sun H."/>
            <person name="Tritt A."/>
            <person name="Yoshinaga Y."/>
            <person name="Zwiers L.-H."/>
            <person name="Turgeon B."/>
            <person name="Goodwin S."/>
            <person name="Spatafora J."/>
            <person name="Crous P."/>
            <person name="Grigoriev I."/>
        </authorList>
    </citation>
    <scope>NUCLEOTIDE SEQUENCE</scope>
    <source>
        <strain evidence="11">SCOH1-5</strain>
    </source>
</reference>
<feature type="domain" description="RING-type" evidence="10">
    <location>
        <begin position="355"/>
        <end position="396"/>
    </location>
</feature>
<feature type="compositionally biased region" description="Low complexity" evidence="9">
    <location>
        <begin position="56"/>
        <end position="68"/>
    </location>
</feature>
<keyword evidence="5 8" id="KW-0863">Zinc-finger</keyword>
<dbReference type="Proteomes" id="UP000799539">
    <property type="component" value="Unassembled WGS sequence"/>
</dbReference>
<dbReference type="InterPro" id="IPR051834">
    <property type="entry name" value="RING_finger_E3_ligase"/>
</dbReference>
<evidence type="ECO:0000256" key="5">
    <source>
        <dbReference type="ARBA" id="ARBA00022771"/>
    </source>
</evidence>
<evidence type="ECO:0000256" key="1">
    <source>
        <dbReference type="ARBA" id="ARBA00000900"/>
    </source>
</evidence>
<organism evidence="11 12">
    <name type="scientific">Cercospora zeae-maydis SCOH1-5</name>
    <dbReference type="NCBI Taxonomy" id="717836"/>
    <lineage>
        <taxon>Eukaryota</taxon>
        <taxon>Fungi</taxon>
        <taxon>Dikarya</taxon>
        <taxon>Ascomycota</taxon>
        <taxon>Pezizomycotina</taxon>
        <taxon>Dothideomycetes</taxon>
        <taxon>Dothideomycetidae</taxon>
        <taxon>Mycosphaerellales</taxon>
        <taxon>Mycosphaerellaceae</taxon>
        <taxon>Cercospora</taxon>
    </lineage>
</organism>
<dbReference type="AlphaFoldDB" id="A0A6A6FHP5"/>
<dbReference type="EMBL" id="ML992671">
    <property type="protein sequence ID" value="KAF2212942.1"/>
    <property type="molecule type" value="Genomic_DNA"/>
</dbReference>
<feature type="compositionally biased region" description="Polar residues" evidence="9">
    <location>
        <begin position="439"/>
        <end position="448"/>
    </location>
</feature>
<keyword evidence="3" id="KW-0808">Transferase</keyword>
<feature type="region of interest" description="Disordered" evidence="9">
    <location>
        <begin position="321"/>
        <end position="347"/>
    </location>
</feature>
<keyword evidence="7" id="KW-0862">Zinc</keyword>
<accession>A0A6A6FHP5</accession>
<evidence type="ECO:0000256" key="6">
    <source>
        <dbReference type="ARBA" id="ARBA00022786"/>
    </source>
</evidence>
<dbReference type="GO" id="GO:0016567">
    <property type="term" value="P:protein ubiquitination"/>
    <property type="evidence" value="ECO:0007669"/>
    <property type="project" value="UniProtKB-ARBA"/>
</dbReference>
<dbReference type="Gene3D" id="3.30.40.10">
    <property type="entry name" value="Zinc/RING finger domain, C3HC4 (zinc finger)"/>
    <property type="match status" value="1"/>
</dbReference>
<evidence type="ECO:0000313" key="11">
    <source>
        <dbReference type="EMBL" id="KAF2212942.1"/>
    </source>
</evidence>
<dbReference type="GO" id="GO:0006511">
    <property type="term" value="P:ubiquitin-dependent protein catabolic process"/>
    <property type="evidence" value="ECO:0007669"/>
    <property type="project" value="TreeGrafter"/>
</dbReference>
<keyword evidence="4" id="KW-0479">Metal-binding</keyword>
<feature type="region of interest" description="Disordered" evidence="9">
    <location>
        <begin position="399"/>
        <end position="501"/>
    </location>
</feature>
<dbReference type="SUPFAM" id="SSF57850">
    <property type="entry name" value="RING/U-box"/>
    <property type="match status" value="1"/>
</dbReference>
<sequence>MSSNQQQQQQQRRERDVVFCHQCENEWYRDEHGLVCPECHGDFVEVIEENNDPRQDAANPDPFGAFAPDPDEDDIDDFQWRNTGPGQYRGTLHRNVPLQPGQQIPGGLGTGVLGFIGQALGPALQGMLGGQQGQQQQRQQQQQHQEHYSDQPRSPGPEGPHTGAPQSPQMGGGTTTRRGSGPGYSYTITTSTRSGFGPRDANAPQPLQGQPENLERMMTQMLMNIGVPAHAHPPPGQHPLHQAGGGIIFGAPPPGMGGLMGGPMGGQQMGGHVGGLQMGGLAGFGNLIHVFGLPPGGVAGDHVYTQEGLDRIITQLMEQHQAGNAPPPASEEAIESLPRRKVTEKDFGDGGKADCSICMDEAELGSEVTELPCHHWFHHDCIKAWLVEHDTCPHCRQGITPKEGESTGNRPRQPGQAPLHDMHSPDYQRARAPGEYPFPNSNQDSSAAEASGTSNAAGSRRSASPRADHGGGMFSRMREAFSPRDHPPAEQRGDGEGDKHS</sequence>
<evidence type="ECO:0000256" key="9">
    <source>
        <dbReference type="SAM" id="MobiDB-lite"/>
    </source>
</evidence>
<dbReference type="PANTHER" id="PTHR45931:SF3">
    <property type="entry name" value="RING ZINC FINGER-CONTAINING PROTEIN"/>
    <property type="match status" value="1"/>
</dbReference>
<evidence type="ECO:0000259" key="10">
    <source>
        <dbReference type="PROSITE" id="PS50089"/>
    </source>
</evidence>
<feature type="compositionally biased region" description="Basic and acidic residues" evidence="9">
    <location>
        <begin position="420"/>
        <end position="429"/>
    </location>
</feature>
<protein>
    <recommendedName>
        <fullName evidence="2">RING-type E3 ubiquitin transferase</fullName>
        <ecNumber evidence="2">2.3.2.27</ecNumber>
    </recommendedName>
</protein>
<dbReference type="GO" id="GO:0008270">
    <property type="term" value="F:zinc ion binding"/>
    <property type="evidence" value="ECO:0007669"/>
    <property type="project" value="UniProtKB-KW"/>
</dbReference>
<comment type="catalytic activity">
    <reaction evidence="1">
        <text>S-ubiquitinyl-[E2 ubiquitin-conjugating enzyme]-L-cysteine + [acceptor protein]-L-lysine = [E2 ubiquitin-conjugating enzyme]-L-cysteine + N(6)-ubiquitinyl-[acceptor protein]-L-lysine.</text>
        <dbReference type="EC" id="2.3.2.27"/>
    </reaction>
</comment>
<dbReference type="PANTHER" id="PTHR45931">
    <property type="entry name" value="SI:CH211-59O9.10"/>
    <property type="match status" value="1"/>
</dbReference>
<dbReference type="InterPro" id="IPR013083">
    <property type="entry name" value="Znf_RING/FYVE/PHD"/>
</dbReference>
<dbReference type="InterPro" id="IPR001841">
    <property type="entry name" value="Znf_RING"/>
</dbReference>
<dbReference type="GO" id="GO:0061630">
    <property type="term" value="F:ubiquitin protein ligase activity"/>
    <property type="evidence" value="ECO:0007669"/>
    <property type="project" value="UniProtKB-EC"/>
</dbReference>
<dbReference type="Pfam" id="PF13639">
    <property type="entry name" value="zf-RING_2"/>
    <property type="match status" value="1"/>
</dbReference>
<gene>
    <name evidence="11" type="ORF">CERZMDRAFT_105795</name>
</gene>
<dbReference type="SMART" id="SM00184">
    <property type="entry name" value="RING"/>
    <property type="match status" value="1"/>
</dbReference>
<evidence type="ECO:0000256" key="4">
    <source>
        <dbReference type="ARBA" id="ARBA00022723"/>
    </source>
</evidence>
<proteinExistence type="predicted"/>
<evidence type="ECO:0000256" key="3">
    <source>
        <dbReference type="ARBA" id="ARBA00022679"/>
    </source>
</evidence>
<feature type="region of interest" description="Disordered" evidence="9">
    <location>
        <begin position="50"/>
        <end position="103"/>
    </location>
</feature>
<feature type="region of interest" description="Disordered" evidence="9">
    <location>
        <begin position="126"/>
        <end position="210"/>
    </location>
</feature>
<feature type="compositionally biased region" description="Low complexity" evidence="9">
    <location>
        <begin position="450"/>
        <end position="465"/>
    </location>
</feature>
<evidence type="ECO:0000256" key="2">
    <source>
        <dbReference type="ARBA" id="ARBA00012483"/>
    </source>
</evidence>
<dbReference type="FunFam" id="3.30.40.10:FF:000127">
    <property type="entry name" value="E3 ubiquitin-protein ligase RNF181"/>
    <property type="match status" value="1"/>
</dbReference>
<evidence type="ECO:0000256" key="7">
    <source>
        <dbReference type="ARBA" id="ARBA00022833"/>
    </source>
</evidence>
<dbReference type="OrthoDB" id="8062037at2759"/>
<evidence type="ECO:0000313" key="12">
    <source>
        <dbReference type="Proteomes" id="UP000799539"/>
    </source>
</evidence>
<feature type="compositionally biased region" description="Low complexity" evidence="9">
    <location>
        <begin position="133"/>
        <end position="143"/>
    </location>
</feature>
<dbReference type="EC" id="2.3.2.27" evidence="2"/>
<name>A0A6A6FHP5_9PEZI</name>
<evidence type="ECO:0000256" key="8">
    <source>
        <dbReference type="PROSITE-ProRule" id="PRU00175"/>
    </source>
</evidence>
<feature type="compositionally biased region" description="Basic and acidic residues" evidence="9">
    <location>
        <begin position="337"/>
        <end position="347"/>
    </location>
</feature>
<dbReference type="GO" id="GO:0005634">
    <property type="term" value="C:nucleus"/>
    <property type="evidence" value="ECO:0007669"/>
    <property type="project" value="TreeGrafter"/>
</dbReference>